<organism evidence="2 3">
    <name type="scientific">Helianthus annuus</name>
    <name type="common">Common sunflower</name>
    <dbReference type="NCBI Taxonomy" id="4232"/>
    <lineage>
        <taxon>Eukaryota</taxon>
        <taxon>Viridiplantae</taxon>
        <taxon>Streptophyta</taxon>
        <taxon>Embryophyta</taxon>
        <taxon>Tracheophyta</taxon>
        <taxon>Spermatophyta</taxon>
        <taxon>Magnoliopsida</taxon>
        <taxon>eudicotyledons</taxon>
        <taxon>Gunneridae</taxon>
        <taxon>Pentapetalae</taxon>
        <taxon>asterids</taxon>
        <taxon>campanulids</taxon>
        <taxon>Asterales</taxon>
        <taxon>Asteraceae</taxon>
        <taxon>Asteroideae</taxon>
        <taxon>Heliantheae alliance</taxon>
        <taxon>Heliantheae</taxon>
        <taxon>Helianthus</taxon>
    </lineage>
</organism>
<evidence type="ECO:0000313" key="3">
    <source>
        <dbReference type="Proteomes" id="UP000215914"/>
    </source>
</evidence>
<dbReference type="EMBL" id="MNCJ02000332">
    <property type="protein sequence ID" value="KAF5756507.1"/>
    <property type="molecule type" value="Genomic_DNA"/>
</dbReference>
<feature type="compositionally biased region" description="Polar residues" evidence="1">
    <location>
        <begin position="1"/>
        <end position="14"/>
    </location>
</feature>
<dbReference type="OrthoDB" id="1910926at2759"/>
<accession>A0A9K3GUR9</accession>
<comment type="caution">
    <text evidence="2">The sequence shown here is derived from an EMBL/GenBank/DDBJ whole genome shotgun (WGS) entry which is preliminary data.</text>
</comment>
<dbReference type="Proteomes" id="UP000215914">
    <property type="component" value="Unassembled WGS sequence"/>
</dbReference>
<dbReference type="PANTHER" id="PTHR34682:SF10">
    <property type="entry name" value="AT HOOK, DNA-BINDING MOTIF-CONTAINING PROTEIN"/>
    <property type="match status" value="1"/>
</dbReference>
<name>A0A9K3GUR9_HELAN</name>
<feature type="region of interest" description="Disordered" evidence="1">
    <location>
        <begin position="1"/>
        <end position="57"/>
    </location>
</feature>
<keyword evidence="3" id="KW-1185">Reference proteome</keyword>
<feature type="compositionally biased region" description="Low complexity" evidence="1">
    <location>
        <begin position="40"/>
        <end position="55"/>
    </location>
</feature>
<evidence type="ECO:0000313" key="2">
    <source>
        <dbReference type="EMBL" id="KAF5756507.1"/>
    </source>
</evidence>
<dbReference type="Gramene" id="mRNA:HanXRQr2_Chr17g0815511">
    <property type="protein sequence ID" value="mRNA:HanXRQr2_Chr17g0815511"/>
    <property type="gene ID" value="HanXRQr2_Chr17g0815511"/>
</dbReference>
<evidence type="ECO:0000256" key="1">
    <source>
        <dbReference type="SAM" id="MobiDB-lite"/>
    </source>
</evidence>
<reference evidence="2" key="1">
    <citation type="journal article" date="2017" name="Nature">
        <title>The sunflower genome provides insights into oil metabolism, flowering and Asterid evolution.</title>
        <authorList>
            <person name="Badouin H."/>
            <person name="Gouzy J."/>
            <person name="Grassa C.J."/>
            <person name="Murat F."/>
            <person name="Staton S.E."/>
            <person name="Cottret L."/>
            <person name="Lelandais-Briere C."/>
            <person name="Owens G.L."/>
            <person name="Carrere S."/>
            <person name="Mayjonade B."/>
            <person name="Legrand L."/>
            <person name="Gill N."/>
            <person name="Kane N.C."/>
            <person name="Bowers J.E."/>
            <person name="Hubner S."/>
            <person name="Bellec A."/>
            <person name="Berard A."/>
            <person name="Berges H."/>
            <person name="Blanchet N."/>
            <person name="Boniface M.C."/>
            <person name="Brunel D."/>
            <person name="Catrice O."/>
            <person name="Chaidir N."/>
            <person name="Claudel C."/>
            <person name="Donnadieu C."/>
            <person name="Faraut T."/>
            <person name="Fievet G."/>
            <person name="Helmstetter N."/>
            <person name="King M."/>
            <person name="Knapp S.J."/>
            <person name="Lai Z."/>
            <person name="Le Paslier M.C."/>
            <person name="Lippi Y."/>
            <person name="Lorenzon L."/>
            <person name="Mandel J.R."/>
            <person name="Marage G."/>
            <person name="Marchand G."/>
            <person name="Marquand E."/>
            <person name="Bret-Mestries E."/>
            <person name="Morien E."/>
            <person name="Nambeesan S."/>
            <person name="Nguyen T."/>
            <person name="Pegot-Espagnet P."/>
            <person name="Pouilly N."/>
            <person name="Raftis F."/>
            <person name="Sallet E."/>
            <person name="Schiex T."/>
            <person name="Thomas J."/>
            <person name="Vandecasteele C."/>
            <person name="Vares D."/>
            <person name="Vear F."/>
            <person name="Vautrin S."/>
            <person name="Crespi M."/>
            <person name="Mangin B."/>
            <person name="Burke J.M."/>
            <person name="Salse J."/>
            <person name="Munos S."/>
            <person name="Vincourt P."/>
            <person name="Rieseberg L.H."/>
            <person name="Langlade N.B."/>
        </authorList>
    </citation>
    <scope>NUCLEOTIDE SEQUENCE</scope>
    <source>
        <tissue evidence="2">Leaves</tissue>
    </source>
</reference>
<protein>
    <recommendedName>
        <fullName evidence="4">AT hook, DNA-binding motif-containing protein</fullName>
    </recommendedName>
</protein>
<dbReference type="AlphaFoldDB" id="A0A9K3GUR9"/>
<feature type="compositionally biased region" description="Basic and acidic residues" evidence="1">
    <location>
        <begin position="27"/>
        <end position="39"/>
    </location>
</feature>
<gene>
    <name evidence="2" type="ORF">HanXRQr2_Chr17g0815511</name>
</gene>
<dbReference type="PANTHER" id="PTHR34682">
    <property type="entry name" value="AT HOOK MOTIF-CONTAINING PROTEIN"/>
    <property type="match status" value="1"/>
</dbReference>
<sequence length="307" mass="34215">MNQPIMSKTPSSNGPEHPVKRKRGRPRKDESMPRNEKRQTQTSIISSSSSQPPSIATNVIQPQPTITMNHVGDNHNMVGQVVTGVIDGLFDAGYLISVRVGPNNTLLRGLVFQQGHFCHITPANDVAPNLNMCRRENFQIPISNPTQLCAKQPPQLAMPVTMQNYQTNPMMPPENLRMVGQDELMQVFEVSKMVGEPPKNDGGLKNDQLLSDNCDLMAQSFHKNNDIANHTSLPCGARIVQDFDHEYVDDEANKQKHVVETGMQEATSFEIDESKKQEGEVSKIDVNQVPNQGVATDLFQTDYEKQL</sequence>
<evidence type="ECO:0008006" key="4">
    <source>
        <dbReference type="Google" id="ProtNLM"/>
    </source>
</evidence>
<dbReference type="InterPro" id="IPR045881">
    <property type="entry name" value="MNM1-like"/>
</dbReference>
<reference evidence="2" key="2">
    <citation type="submission" date="2020-06" db="EMBL/GenBank/DDBJ databases">
        <title>Helianthus annuus Genome sequencing and assembly Release 2.</title>
        <authorList>
            <person name="Gouzy J."/>
            <person name="Langlade N."/>
            <person name="Munos S."/>
        </authorList>
    </citation>
    <scope>NUCLEOTIDE SEQUENCE</scope>
    <source>
        <tissue evidence="2">Leaves</tissue>
    </source>
</reference>
<proteinExistence type="predicted"/>